<dbReference type="EnsemblPlants" id="PNT67473">
    <property type="protein sequence ID" value="PNT67473"/>
    <property type="gene ID" value="BRADI_3g27790v3"/>
</dbReference>
<dbReference type="AlphaFoldDB" id="I1I4D4"/>
<feature type="region of interest" description="Disordered" evidence="4">
    <location>
        <begin position="929"/>
        <end position="967"/>
    </location>
</feature>
<name>I1I4D4_BRADI</name>
<dbReference type="RefSeq" id="XP_010234783.1">
    <property type="nucleotide sequence ID" value="XM_010236481.3"/>
</dbReference>
<dbReference type="SMR" id="I1I4D4"/>
<dbReference type="GeneID" id="100830743"/>
<dbReference type="RefSeq" id="XP_010234782.1">
    <property type="nucleotide sequence ID" value="XM_010236480.3"/>
</dbReference>
<dbReference type="InterPro" id="IPR045123">
    <property type="entry name" value="METTL14-like"/>
</dbReference>
<dbReference type="InterPro" id="IPR029063">
    <property type="entry name" value="SAM-dependent_MTases_sf"/>
</dbReference>
<dbReference type="PROSITE" id="PS51592">
    <property type="entry name" value="SAM_MTA70L_2"/>
    <property type="match status" value="1"/>
</dbReference>
<dbReference type="EnsemblPlants" id="KQJ96918">
    <property type="protein sequence ID" value="KQJ96918"/>
    <property type="gene ID" value="BRADI_3g27790v3"/>
</dbReference>
<feature type="compositionally biased region" description="Basic and acidic residues" evidence="4">
    <location>
        <begin position="58"/>
        <end position="72"/>
    </location>
</feature>
<dbReference type="KEGG" id="bdi:100830743"/>
<feature type="compositionally biased region" description="Basic and acidic residues" evidence="4">
    <location>
        <begin position="355"/>
        <end position="367"/>
    </location>
</feature>
<dbReference type="HOGENOM" id="CLU_006673_1_0_1"/>
<dbReference type="EMBL" id="CM000882">
    <property type="protein sequence ID" value="PNT67473.1"/>
    <property type="molecule type" value="Genomic_DNA"/>
</dbReference>
<feature type="region of interest" description="Disordered" evidence="4">
    <location>
        <begin position="581"/>
        <end position="635"/>
    </location>
</feature>
<dbReference type="EMBL" id="CM000882">
    <property type="protein sequence ID" value="KQJ96918.1"/>
    <property type="molecule type" value="Genomic_DNA"/>
</dbReference>
<evidence type="ECO:0008006" key="8">
    <source>
        <dbReference type="Google" id="ProtNLM"/>
    </source>
</evidence>
<evidence type="ECO:0000313" key="7">
    <source>
        <dbReference type="Proteomes" id="UP000008810"/>
    </source>
</evidence>
<dbReference type="PANTHER" id="PTHR13107:SF0">
    <property type="entry name" value="N6-ADENOSINE-METHYLTRANSFERASE NON-CATALYTIC SUBUNIT"/>
    <property type="match status" value="1"/>
</dbReference>
<keyword evidence="7" id="KW-1185">Reference proteome</keyword>
<keyword evidence="2" id="KW-0539">Nucleus</keyword>
<dbReference type="OMA" id="YLRSCKW"/>
<feature type="compositionally biased region" description="Basic and acidic residues" evidence="4">
    <location>
        <begin position="328"/>
        <end position="338"/>
    </location>
</feature>
<feature type="compositionally biased region" description="Basic and acidic residues" evidence="4">
    <location>
        <begin position="195"/>
        <end position="267"/>
    </location>
</feature>
<dbReference type="eggNOG" id="KOG2097">
    <property type="taxonomic scope" value="Eukaryota"/>
</dbReference>
<feature type="compositionally biased region" description="Polar residues" evidence="4">
    <location>
        <begin position="438"/>
        <end position="460"/>
    </location>
</feature>
<proteinExistence type="inferred from homology"/>
<comment type="similarity">
    <text evidence="3">Belongs to the MT-A70-like family.</text>
</comment>
<comment type="subcellular location">
    <subcellularLocation>
        <location evidence="1">Nucleus</location>
    </subcellularLocation>
</comment>
<evidence type="ECO:0000256" key="4">
    <source>
        <dbReference type="SAM" id="MobiDB-lite"/>
    </source>
</evidence>
<reference evidence="6" key="3">
    <citation type="submission" date="2018-08" db="UniProtKB">
        <authorList>
            <consortium name="EnsemblPlants"/>
        </authorList>
    </citation>
    <scope>IDENTIFICATION</scope>
    <source>
        <strain evidence="6">cv. Bd21</strain>
    </source>
</reference>
<feature type="compositionally biased region" description="Basic and acidic residues" evidence="4">
    <location>
        <begin position="146"/>
        <end position="185"/>
    </location>
</feature>
<organism evidence="5">
    <name type="scientific">Brachypodium distachyon</name>
    <name type="common">Purple false brome</name>
    <name type="synonym">Trachynia distachya</name>
    <dbReference type="NCBI Taxonomy" id="15368"/>
    <lineage>
        <taxon>Eukaryota</taxon>
        <taxon>Viridiplantae</taxon>
        <taxon>Streptophyta</taxon>
        <taxon>Embryophyta</taxon>
        <taxon>Tracheophyta</taxon>
        <taxon>Spermatophyta</taxon>
        <taxon>Magnoliopsida</taxon>
        <taxon>Liliopsida</taxon>
        <taxon>Poales</taxon>
        <taxon>Poaceae</taxon>
        <taxon>BOP clade</taxon>
        <taxon>Pooideae</taxon>
        <taxon>Stipodae</taxon>
        <taxon>Brachypodieae</taxon>
        <taxon>Brachypodium</taxon>
    </lineage>
</organism>
<feature type="compositionally biased region" description="Basic and acidic residues" evidence="4">
    <location>
        <begin position="418"/>
        <end position="428"/>
    </location>
</feature>
<protein>
    <recommendedName>
        <fullName evidence="8">Methyltransferase-like protein 1</fullName>
    </recommendedName>
</protein>
<dbReference type="Gramene" id="KQJ96918">
    <property type="protein sequence ID" value="KQJ96918"/>
    <property type="gene ID" value="BRADI_3g27790v3"/>
</dbReference>
<evidence type="ECO:0000256" key="1">
    <source>
        <dbReference type="ARBA" id="ARBA00004123"/>
    </source>
</evidence>
<feature type="compositionally biased region" description="Basic and acidic residues" evidence="4">
    <location>
        <begin position="103"/>
        <end position="130"/>
    </location>
</feature>
<dbReference type="PROSITE" id="PS51143">
    <property type="entry name" value="MT_A70"/>
    <property type="match status" value="1"/>
</dbReference>
<evidence type="ECO:0000256" key="3">
    <source>
        <dbReference type="PROSITE-ProRule" id="PRU00489"/>
    </source>
</evidence>
<evidence type="ECO:0000313" key="6">
    <source>
        <dbReference type="EnsemblPlants" id="KQJ96918"/>
    </source>
</evidence>
<dbReference type="PANTHER" id="PTHR13107">
    <property type="entry name" value="N6-ADENOSINE-METHYLTRANSFERASE NON-CATALYTIC SUBUNIT"/>
    <property type="match status" value="1"/>
</dbReference>
<feature type="region of interest" description="Disordered" evidence="4">
    <location>
        <begin position="980"/>
        <end position="999"/>
    </location>
</feature>
<dbReference type="OrthoDB" id="14833at2759"/>
<reference evidence="5 6" key="1">
    <citation type="journal article" date="2010" name="Nature">
        <title>Genome sequencing and analysis of the model grass Brachypodium distachyon.</title>
        <authorList>
            <consortium name="International Brachypodium Initiative"/>
        </authorList>
    </citation>
    <scope>NUCLEOTIDE SEQUENCE [LARGE SCALE GENOMIC DNA]</scope>
    <source>
        <strain evidence="5">Bd21</strain>
        <strain evidence="6">cv. Bd21</strain>
    </source>
</reference>
<dbReference type="GO" id="GO:0016556">
    <property type="term" value="P:mRNA modification"/>
    <property type="evidence" value="ECO:0000318"/>
    <property type="project" value="GO_Central"/>
</dbReference>
<dbReference type="STRING" id="15368.I1I4D4"/>
<dbReference type="GO" id="GO:0005634">
    <property type="term" value="C:nucleus"/>
    <property type="evidence" value="ECO:0000318"/>
    <property type="project" value="GO_Central"/>
</dbReference>
<feature type="compositionally biased region" description="Low complexity" evidence="4">
    <location>
        <begin position="953"/>
        <end position="964"/>
    </location>
</feature>
<dbReference type="Gramene" id="PNT67473">
    <property type="protein sequence ID" value="PNT67473"/>
    <property type="gene ID" value="BRADI_3g27790v3"/>
</dbReference>
<dbReference type="Pfam" id="PF05063">
    <property type="entry name" value="MT-A70"/>
    <property type="match status" value="1"/>
</dbReference>
<dbReference type="InterPro" id="IPR007757">
    <property type="entry name" value="MT-A70-like"/>
</dbReference>
<evidence type="ECO:0000256" key="2">
    <source>
        <dbReference type="ARBA" id="ARBA00023242"/>
    </source>
</evidence>
<feature type="compositionally biased region" description="Basic and acidic residues" evidence="4">
    <location>
        <begin position="275"/>
        <end position="318"/>
    </location>
</feature>
<feature type="region of interest" description="Disordered" evidence="4">
    <location>
        <begin position="1"/>
        <end position="488"/>
    </location>
</feature>
<evidence type="ECO:0000313" key="5">
    <source>
        <dbReference type="EMBL" id="PNT67473.1"/>
    </source>
</evidence>
<feature type="compositionally biased region" description="Polar residues" evidence="4">
    <location>
        <begin position="386"/>
        <end position="399"/>
    </location>
</feature>
<dbReference type="PROSITE" id="PS00092">
    <property type="entry name" value="N6_MTASE"/>
    <property type="match status" value="1"/>
</dbReference>
<dbReference type="SUPFAM" id="SSF53335">
    <property type="entry name" value="S-adenosyl-L-methionine-dependent methyltransferases"/>
    <property type="match status" value="1"/>
</dbReference>
<gene>
    <name evidence="6" type="primary">LOC100830743</name>
    <name evidence="5" type="ORF">BRADI_3g27790v3</name>
</gene>
<dbReference type="Proteomes" id="UP000008810">
    <property type="component" value="Chromosome 3"/>
</dbReference>
<dbReference type="InterPro" id="IPR002052">
    <property type="entry name" value="DNA_methylase_N6_adenine_CS"/>
</dbReference>
<feature type="compositionally biased region" description="Basic and acidic residues" evidence="4">
    <location>
        <begin position="1"/>
        <end position="16"/>
    </location>
</feature>
<reference evidence="5" key="2">
    <citation type="submission" date="2017-06" db="EMBL/GenBank/DDBJ databases">
        <title>WGS assembly of Brachypodium distachyon.</title>
        <authorList>
            <consortium name="The International Brachypodium Initiative"/>
            <person name="Lucas S."/>
            <person name="Harmon-Smith M."/>
            <person name="Lail K."/>
            <person name="Tice H."/>
            <person name="Grimwood J."/>
            <person name="Bruce D."/>
            <person name="Barry K."/>
            <person name="Shu S."/>
            <person name="Lindquist E."/>
            <person name="Wang M."/>
            <person name="Pitluck S."/>
            <person name="Vogel J.P."/>
            <person name="Garvin D.F."/>
            <person name="Mockler T.C."/>
            <person name="Schmutz J."/>
            <person name="Rokhsar D."/>
            <person name="Bevan M.W."/>
        </authorList>
    </citation>
    <scope>NUCLEOTIDE SEQUENCE</scope>
    <source>
        <strain evidence="5">Bd21</strain>
    </source>
</reference>
<dbReference type="GO" id="GO:0003729">
    <property type="term" value="F:mRNA binding"/>
    <property type="evidence" value="ECO:0000318"/>
    <property type="project" value="GO_Central"/>
</dbReference>
<feature type="compositionally biased region" description="Polar residues" evidence="4">
    <location>
        <begin position="581"/>
        <end position="594"/>
    </location>
</feature>
<feature type="compositionally biased region" description="Basic and acidic residues" evidence="4">
    <location>
        <begin position="400"/>
        <end position="411"/>
    </location>
</feature>
<dbReference type="GO" id="GO:0036396">
    <property type="term" value="C:RNA N6-methyladenosine methyltransferase complex"/>
    <property type="evidence" value="ECO:0000318"/>
    <property type="project" value="GO_Central"/>
</dbReference>
<dbReference type="GO" id="GO:0032259">
    <property type="term" value="P:methylation"/>
    <property type="evidence" value="ECO:0007669"/>
    <property type="project" value="InterPro"/>
</dbReference>
<sequence>MEGSESIRNHNKRDVEDNVNARSGLKEEEEQDNVDGRKNRSGKSRKHSSGDEVEEPDDGRRRSSADRNESRRKSISGSGQAYSDNDDDYDVRRGSQVSKILRRSSEERSERRLSDGYMDRDGDGSRTRREDEDDQGASRRSSSKSSSHDVSHSKSRSKTEGPYDGQLDKGEGREGSKEKQGHWEQEEFPYQRSVVETHTDRRADIVEAKDRLTCLDADGHALLKDGSNKEDRDDKKYPVERYGCDRSNSDSDNERSIGMKEKTREDAYGESNSYRGRDRNRELEGSKEYWRNRQRQDSKETNDYDAVTDWRHGQERLDTGNFHGRSGYRKDYRGRYESSKGPSLYGSRYDNSDSIEIRPNRNLDFGKENSVSGRTDMGSYQDLMHGTNQQSDQNKQNHGNGEDLQERHYEDAQTMNHDTVKDQSDSETVRSGLKGAMTPNTSGAGQSGSCSMISPIPQQGTKGGSGRSSRGPRGRPNERDPQRVGVSVPMMPPSPFGPLGLPPGLMQPMGPNMSHSPGPLGPGVFIPPFPGPLLWPGARGVDMSMLALPPNLPMPPLVAGPRFSTGMGAGPSHNIHLNQTGTGRGTSMNASGSGFSPMATPSREMMHDKPSTGWMPHRSSGPAGKAPSRGEQNDYSQNFVDTGMRPQNFIRELELTNVVEDYPKLRELIQRKDEIVSNSASAPMYYKCDLKEHVLSPEFFGTKFDVILVDPPWEEYVHRAPGITDDIEYWTPEEIMNLKIEAIADTPSFIFLWVGDGVGLEQGRQCLKKWGFRRCEDICWVKTNKKNATPGLRHDSNTLFQHSKEHCLMGIKGTVRRSTDGHIIHANIDTDIIIAEEPTDGCTKKPEDMYRIIEHFALGRRRLELFGEDHNIRPGWLTLGKALSSSNFNKETYMKNFTDRDGKVWQGIAGRNPPPDAPHLVVTTPEIESLRPKSPPHKNQQHQTMSVTLMGPNSSTNRRSTTSTPQNAVAVVGSETVMPPGWSSTPMAGFGMPEGGSWS</sequence>
<accession>I1I4D4</accession>
<dbReference type="GO" id="GO:0008168">
    <property type="term" value="F:methyltransferase activity"/>
    <property type="evidence" value="ECO:0007669"/>
    <property type="project" value="InterPro"/>
</dbReference>